<evidence type="ECO:0008006" key="3">
    <source>
        <dbReference type="Google" id="ProtNLM"/>
    </source>
</evidence>
<keyword evidence="2" id="KW-1185">Reference proteome</keyword>
<comment type="caution">
    <text evidence="1">The sequence shown here is derived from an EMBL/GenBank/DDBJ whole genome shotgun (WGS) entry which is preliminary data.</text>
</comment>
<accession>A0ABD1VWX6</accession>
<dbReference type="Proteomes" id="UP001604336">
    <property type="component" value="Unassembled WGS sequence"/>
</dbReference>
<reference evidence="2" key="1">
    <citation type="submission" date="2024-07" db="EMBL/GenBank/DDBJ databases">
        <title>Two chromosome-level genome assemblies of Korean endemic species Abeliophyllum distichum and Forsythia ovata (Oleaceae).</title>
        <authorList>
            <person name="Jang H."/>
        </authorList>
    </citation>
    <scope>NUCLEOTIDE SEQUENCE [LARGE SCALE GENOMIC DNA]</scope>
</reference>
<name>A0ABD1VWX6_9LAMI</name>
<organism evidence="1 2">
    <name type="scientific">Abeliophyllum distichum</name>
    <dbReference type="NCBI Taxonomy" id="126358"/>
    <lineage>
        <taxon>Eukaryota</taxon>
        <taxon>Viridiplantae</taxon>
        <taxon>Streptophyta</taxon>
        <taxon>Embryophyta</taxon>
        <taxon>Tracheophyta</taxon>
        <taxon>Spermatophyta</taxon>
        <taxon>Magnoliopsida</taxon>
        <taxon>eudicotyledons</taxon>
        <taxon>Gunneridae</taxon>
        <taxon>Pentapetalae</taxon>
        <taxon>asterids</taxon>
        <taxon>lamiids</taxon>
        <taxon>Lamiales</taxon>
        <taxon>Oleaceae</taxon>
        <taxon>Forsythieae</taxon>
        <taxon>Abeliophyllum</taxon>
    </lineage>
</organism>
<evidence type="ECO:0000313" key="1">
    <source>
        <dbReference type="EMBL" id="KAL2541888.1"/>
    </source>
</evidence>
<proteinExistence type="predicted"/>
<dbReference type="EMBL" id="JBFOLK010000001">
    <property type="protein sequence ID" value="KAL2541888.1"/>
    <property type="molecule type" value="Genomic_DNA"/>
</dbReference>
<gene>
    <name evidence="1" type="ORF">Adt_02866</name>
</gene>
<dbReference type="AlphaFoldDB" id="A0ABD1VWX6"/>
<protein>
    <recommendedName>
        <fullName evidence="3">Reverse transcriptase domain-containing protein</fullName>
    </recommendedName>
</protein>
<evidence type="ECO:0000313" key="2">
    <source>
        <dbReference type="Proteomes" id="UP001604336"/>
    </source>
</evidence>
<sequence length="117" mass="13593">MTILDVEMIEDSEEANMMGDITMEEAMLSEDLDPRVTGTDSQTFSVEELEIFILDPKDPTRRLQVGKDLRSKSKEALKMFLSHNLDVFAWKHKDIIEIDPKESYHQLKVDPKFPSHR</sequence>